<dbReference type="EMBL" id="CAXHTB010000020">
    <property type="protein sequence ID" value="CAL0327766.1"/>
    <property type="molecule type" value="Genomic_DNA"/>
</dbReference>
<dbReference type="AlphaFoldDB" id="A0AAV1Y344"/>
<proteinExistence type="predicted"/>
<reference evidence="1 2" key="1">
    <citation type="submission" date="2024-03" db="EMBL/GenBank/DDBJ databases">
        <authorList>
            <person name="Martinez-Hernandez J."/>
        </authorList>
    </citation>
    <scope>NUCLEOTIDE SEQUENCE [LARGE SCALE GENOMIC DNA]</scope>
</reference>
<name>A0AAV1Y344_LUPLU</name>
<comment type="caution">
    <text evidence="1">The sequence shown here is derived from an EMBL/GenBank/DDBJ whole genome shotgun (WGS) entry which is preliminary data.</text>
</comment>
<sequence length="91" mass="10532">MRKIITIPSTCIIRQYKGRPLSLSENLGVNRLGEQQSASLSEKPTDWGLSEQEIVIILWHSRWRGQQEEALTRFHIPRWKVTSALASEARF</sequence>
<evidence type="ECO:0000313" key="2">
    <source>
        <dbReference type="Proteomes" id="UP001497480"/>
    </source>
</evidence>
<dbReference type="Proteomes" id="UP001497480">
    <property type="component" value="Unassembled WGS sequence"/>
</dbReference>
<accession>A0AAV1Y344</accession>
<evidence type="ECO:0000313" key="1">
    <source>
        <dbReference type="EMBL" id="CAL0327766.1"/>
    </source>
</evidence>
<gene>
    <name evidence="1" type="ORF">LLUT_LOCUS28826</name>
</gene>
<organism evidence="1 2">
    <name type="scientific">Lupinus luteus</name>
    <name type="common">European yellow lupine</name>
    <dbReference type="NCBI Taxonomy" id="3873"/>
    <lineage>
        <taxon>Eukaryota</taxon>
        <taxon>Viridiplantae</taxon>
        <taxon>Streptophyta</taxon>
        <taxon>Embryophyta</taxon>
        <taxon>Tracheophyta</taxon>
        <taxon>Spermatophyta</taxon>
        <taxon>Magnoliopsida</taxon>
        <taxon>eudicotyledons</taxon>
        <taxon>Gunneridae</taxon>
        <taxon>Pentapetalae</taxon>
        <taxon>rosids</taxon>
        <taxon>fabids</taxon>
        <taxon>Fabales</taxon>
        <taxon>Fabaceae</taxon>
        <taxon>Papilionoideae</taxon>
        <taxon>50 kb inversion clade</taxon>
        <taxon>genistoids sensu lato</taxon>
        <taxon>core genistoids</taxon>
        <taxon>Genisteae</taxon>
        <taxon>Lupinus</taxon>
    </lineage>
</organism>
<protein>
    <submittedName>
        <fullName evidence="1">Uncharacterized protein</fullName>
    </submittedName>
</protein>
<keyword evidence="2" id="KW-1185">Reference proteome</keyword>